<keyword evidence="11" id="KW-1185">Reference proteome</keyword>
<feature type="transmembrane region" description="Helical" evidence="8">
    <location>
        <begin position="333"/>
        <end position="353"/>
    </location>
</feature>
<feature type="transmembrane region" description="Helical" evidence="8">
    <location>
        <begin position="278"/>
        <end position="297"/>
    </location>
</feature>
<organism evidence="10 11">
    <name type="scientific">Acidisphaera rubrifaciens HS-AP3</name>
    <dbReference type="NCBI Taxonomy" id="1231350"/>
    <lineage>
        <taxon>Bacteria</taxon>
        <taxon>Pseudomonadati</taxon>
        <taxon>Pseudomonadota</taxon>
        <taxon>Alphaproteobacteria</taxon>
        <taxon>Acetobacterales</taxon>
        <taxon>Acetobacteraceae</taxon>
        <taxon>Acidisphaera</taxon>
    </lineage>
</organism>
<evidence type="ECO:0000256" key="7">
    <source>
        <dbReference type="ARBA" id="ARBA00023136"/>
    </source>
</evidence>
<feature type="transmembrane region" description="Helical" evidence="8">
    <location>
        <begin position="98"/>
        <end position="118"/>
    </location>
</feature>
<keyword evidence="6 8" id="KW-1133">Transmembrane helix</keyword>
<reference evidence="10 11" key="1">
    <citation type="submission" date="2012-11" db="EMBL/GenBank/DDBJ databases">
        <title>Whole genome sequence of Acidisphaera rubrifaciens HS-AP3.</title>
        <authorList>
            <person name="Azuma Y."/>
            <person name="Higashiura N."/>
            <person name="Hirakawa H."/>
            <person name="Matsushita K."/>
        </authorList>
    </citation>
    <scope>NUCLEOTIDE SEQUENCE [LARGE SCALE GENOMIC DNA]</scope>
    <source>
        <strain evidence="10 11">HS-AP3</strain>
    </source>
</reference>
<dbReference type="EMBL" id="BANB01000581">
    <property type="protein sequence ID" value="GAN78034.1"/>
    <property type="molecule type" value="Genomic_DNA"/>
</dbReference>
<accession>A0A0D6PAY9</accession>
<dbReference type="AlphaFoldDB" id="A0A0D6PAY9"/>
<keyword evidence="2" id="KW-1003">Cell membrane</keyword>
<feature type="transmembrane region" description="Helical" evidence="8">
    <location>
        <begin position="130"/>
        <end position="152"/>
    </location>
</feature>
<feature type="transmembrane region" description="Helical" evidence="8">
    <location>
        <begin position="183"/>
        <end position="213"/>
    </location>
</feature>
<sequence>MPFVLAARPGAPADARAAAAGGNGQPRTAWLRTPAGGVAALILVTLALRLVFASALGLGMDESYMVAAGRHLHLSYFDHPPLAWWMAWAATHLLGTDAAWAVRLPFVATFALSTWLMFRLTARLFGDDAGLWAAALMNAAPVFGVTAASWVLPDGPLLAGLLGAALCLVHALDAPDDAAAWRWWAATGLCAGLALLAKYSAAFVIGGALLYLVTTPGGRAWLRRPMPWLAGLLAVAAFLPVLIWNARHHWASFAFQGGRAAGSHLRLAGPITSLAGEALFVLPWIWLPLMICALAALRRGPAEPRGWLLVCLGLPTVALFTAVSLWTRVLFHWAAPGYLMLFPLLGLLVARIWRDSRPVRVLLAATALLVGTGVLVVASEVHYNWLPLVLGHFGPDRNPDLDAVDWTSVRADLARRGLLTRPGLVVAATRWFDAGKLDYALGGEPPVICLGNDPREYGLTAPLADYAGKDVLIAAPRMTLDSVVANYGALFDTIEALPPVELRHAGRPALSIPLFLGHRLHPPAAALSDR</sequence>
<evidence type="ECO:0000256" key="6">
    <source>
        <dbReference type="ARBA" id="ARBA00022989"/>
    </source>
</evidence>
<dbReference type="GO" id="GO:0005886">
    <property type="term" value="C:plasma membrane"/>
    <property type="evidence" value="ECO:0007669"/>
    <property type="project" value="UniProtKB-SubCell"/>
</dbReference>
<dbReference type="GO" id="GO:0009103">
    <property type="term" value="P:lipopolysaccharide biosynthetic process"/>
    <property type="evidence" value="ECO:0007669"/>
    <property type="project" value="UniProtKB-ARBA"/>
</dbReference>
<evidence type="ECO:0000313" key="11">
    <source>
        <dbReference type="Proteomes" id="UP000032680"/>
    </source>
</evidence>
<evidence type="ECO:0000256" key="1">
    <source>
        <dbReference type="ARBA" id="ARBA00004651"/>
    </source>
</evidence>
<dbReference type="OrthoDB" id="9811222at2"/>
<feature type="domain" description="Glycosyltransferase RgtA/B/C/D-like" evidence="9">
    <location>
        <begin position="78"/>
        <end position="244"/>
    </location>
</feature>
<feature type="transmembrane region" description="Helical" evidence="8">
    <location>
        <begin position="35"/>
        <end position="56"/>
    </location>
</feature>
<gene>
    <name evidence="10" type="ORF">Asru_0581_03</name>
</gene>
<evidence type="ECO:0000256" key="5">
    <source>
        <dbReference type="ARBA" id="ARBA00022692"/>
    </source>
</evidence>
<dbReference type="Proteomes" id="UP000032680">
    <property type="component" value="Unassembled WGS sequence"/>
</dbReference>
<keyword evidence="3" id="KW-0328">Glycosyltransferase</keyword>
<evidence type="ECO:0000259" key="9">
    <source>
        <dbReference type="Pfam" id="PF13231"/>
    </source>
</evidence>
<evidence type="ECO:0000256" key="3">
    <source>
        <dbReference type="ARBA" id="ARBA00022676"/>
    </source>
</evidence>
<dbReference type="PANTHER" id="PTHR33908">
    <property type="entry name" value="MANNOSYLTRANSFERASE YKCB-RELATED"/>
    <property type="match status" value="1"/>
</dbReference>
<feature type="transmembrane region" description="Helical" evidence="8">
    <location>
        <begin position="225"/>
        <end position="244"/>
    </location>
</feature>
<evidence type="ECO:0000256" key="8">
    <source>
        <dbReference type="SAM" id="Phobius"/>
    </source>
</evidence>
<evidence type="ECO:0000313" key="10">
    <source>
        <dbReference type="EMBL" id="GAN78034.1"/>
    </source>
</evidence>
<comment type="caution">
    <text evidence="10">The sequence shown here is derived from an EMBL/GenBank/DDBJ whole genome shotgun (WGS) entry which is preliminary data.</text>
</comment>
<protein>
    <submittedName>
        <fullName evidence="10">Glycosyl/arabinosyl/mannosyl transferase</fullName>
    </submittedName>
</protein>
<feature type="transmembrane region" description="Helical" evidence="8">
    <location>
        <begin position="360"/>
        <end position="378"/>
    </location>
</feature>
<name>A0A0D6PAY9_9PROT</name>
<dbReference type="Pfam" id="PF13231">
    <property type="entry name" value="PMT_2"/>
    <property type="match status" value="1"/>
</dbReference>
<proteinExistence type="predicted"/>
<comment type="subcellular location">
    <subcellularLocation>
        <location evidence="1">Cell membrane</location>
        <topology evidence="1">Multi-pass membrane protein</topology>
    </subcellularLocation>
</comment>
<dbReference type="RefSeq" id="WP_048862409.1">
    <property type="nucleotide sequence ID" value="NZ_BANB01000581.1"/>
</dbReference>
<dbReference type="PANTHER" id="PTHR33908:SF11">
    <property type="entry name" value="MEMBRANE PROTEIN"/>
    <property type="match status" value="1"/>
</dbReference>
<dbReference type="GO" id="GO:0016763">
    <property type="term" value="F:pentosyltransferase activity"/>
    <property type="evidence" value="ECO:0007669"/>
    <property type="project" value="TreeGrafter"/>
</dbReference>
<keyword evidence="4 10" id="KW-0808">Transferase</keyword>
<keyword evidence="7 8" id="KW-0472">Membrane</keyword>
<feature type="transmembrane region" description="Helical" evidence="8">
    <location>
        <begin position="306"/>
        <end position="327"/>
    </location>
</feature>
<evidence type="ECO:0000256" key="2">
    <source>
        <dbReference type="ARBA" id="ARBA00022475"/>
    </source>
</evidence>
<evidence type="ECO:0000256" key="4">
    <source>
        <dbReference type="ARBA" id="ARBA00022679"/>
    </source>
</evidence>
<dbReference type="InterPro" id="IPR038731">
    <property type="entry name" value="RgtA/B/C-like"/>
</dbReference>
<dbReference type="InterPro" id="IPR050297">
    <property type="entry name" value="LipidA_mod_glycosyltrf_83"/>
</dbReference>
<keyword evidence="5 8" id="KW-0812">Transmembrane</keyword>